<dbReference type="Proteomes" id="UP000036947">
    <property type="component" value="Unassembled WGS sequence"/>
</dbReference>
<dbReference type="AlphaFoldDB" id="A0A0L0NJ00"/>
<proteinExistence type="predicted"/>
<organism evidence="1 2">
    <name type="scientific">Tolypocladium ophioglossoides (strain CBS 100239)</name>
    <name type="common">Snaketongue truffleclub</name>
    <name type="synonym">Elaphocordyceps ophioglossoides</name>
    <dbReference type="NCBI Taxonomy" id="1163406"/>
    <lineage>
        <taxon>Eukaryota</taxon>
        <taxon>Fungi</taxon>
        <taxon>Dikarya</taxon>
        <taxon>Ascomycota</taxon>
        <taxon>Pezizomycotina</taxon>
        <taxon>Sordariomycetes</taxon>
        <taxon>Hypocreomycetidae</taxon>
        <taxon>Hypocreales</taxon>
        <taxon>Ophiocordycipitaceae</taxon>
        <taxon>Tolypocladium</taxon>
    </lineage>
</organism>
<protein>
    <submittedName>
        <fullName evidence="1">Uncharacterized protein</fullName>
    </submittedName>
</protein>
<gene>
    <name evidence="1" type="ORF">TOPH_01242</name>
</gene>
<reference evidence="1 2" key="1">
    <citation type="journal article" date="2015" name="BMC Genomics">
        <title>The genome of the truffle-parasite Tolypocladium ophioglossoides and the evolution of antifungal peptaibiotics.</title>
        <authorList>
            <person name="Quandt C.A."/>
            <person name="Bushley K.E."/>
            <person name="Spatafora J.W."/>
        </authorList>
    </citation>
    <scope>NUCLEOTIDE SEQUENCE [LARGE SCALE GENOMIC DNA]</scope>
    <source>
        <strain evidence="1 2">CBS 100239</strain>
    </source>
</reference>
<evidence type="ECO:0000313" key="2">
    <source>
        <dbReference type="Proteomes" id="UP000036947"/>
    </source>
</evidence>
<comment type="caution">
    <text evidence="1">The sequence shown here is derived from an EMBL/GenBank/DDBJ whole genome shotgun (WGS) entry which is preliminary data.</text>
</comment>
<dbReference type="EMBL" id="LFRF01000002">
    <property type="protein sequence ID" value="KND94014.1"/>
    <property type="molecule type" value="Genomic_DNA"/>
</dbReference>
<evidence type="ECO:0000313" key="1">
    <source>
        <dbReference type="EMBL" id="KND94014.1"/>
    </source>
</evidence>
<accession>A0A0L0NJ00</accession>
<sequence length="185" mass="19075">MPATSRASIPRSASSTFLYSLPPVAVHIHALLGKHRRRKPRHGPALPPAVRPRLLAPAKHLPVAADEEEPAFAAPVPAARAVGGGLRVDARDRLAHARLARGLVLDEVVDAQAAVGLGRQQLVGDADVAHGAPHGEGRVPMSHSVGGAGEEAMGLADLEEYLDGRLRVMGLGSAIAADGVKAGGR</sequence>
<name>A0A0L0NJ00_TOLOC</name>
<keyword evidence="2" id="KW-1185">Reference proteome</keyword>